<keyword evidence="1" id="KW-0694">RNA-binding</keyword>
<dbReference type="EMBL" id="ML170167">
    <property type="protein sequence ID" value="TDL24372.1"/>
    <property type="molecule type" value="Genomic_DNA"/>
</dbReference>
<feature type="domain" description="DRBM" evidence="2">
    <location>
        <begin position="39"/>
        <end position="108"/>
    </location>
</feature>
<dbReference type="InterPro" id="IPR014720">
    <property type="entry name" value="dsRBD_dom"/>
</dbReference>
<evidence type="ECO:0000259" key="2">
    <source>
        <dbReference type="PROSITE" id="PS50137"/>
    </source>
</evidence>
<dbReference type="GO" id="GO:0003723">
    <property type="term" value="F:RNA binding"/>
    <property type="evidence" value="ECO:0007669"/>
    <property type="project" value="UniProtKB-UniRule"/>
</dbReference>
<dbReference type="PROSITE" id="PS50137">
    <property type="entry name" value="DS_RBD"/>
    <property type="match status" value="2"/>
</dbReference>
<sequence>NGDIYGSGSALTKQQAAEAAAKEAYIALSRRDQPSRHSSYTPVFKDYLSKCRSAERPEWRTTSSGSGYLTEFVCIFILDGKEYGRGTGPTEDIAEETAAKAAARIMRAKGAGGR</sequence>
<gene>
    <name evidence="3" type="ORF">BD410DRAFT_786490</name>
</gene>
<evidence type="ECO:0000256" key="1">
    <source>
        <dbReference type="PROSITE-ProRule" id="PRU00266"/>
    </source>
</evidence>
<name>A0A4Y7QBC3_9AGAM</name>
<evidence type="ECO:0000313" key="4">
    <source>
        <dbReference type="Proteomes" id="UP000294933"/>
    </source>
</evidence>
<protein>
    <recommendedName>
        <fullName evidence="2">DRBM domain-containing protein</fullName>
    </recommendedName>
</protein>
<dbReference type="SUPFAM" id="SSF54768">
    <property type="entry name" value="dsRNA-binding domain-like"/>
    <property type="match status" value="1"/>
</dbReference>
<proteinExistence type="predicted"/>
<dbReference type="AlphaFoldDB" id="A0A4Y7QBC3"/>
<reference evidence="3 4" key="1">
    <citation type="submission" date="2018-06" db="EMBL/GenBank/DDBJ databases">
        <title>A transcriptomic atlas of mushroom development highlights an independent origin of complex multicellularity.</title>
        <authorList>
            <consortium name="DOE Joint Genome Institute"/>
            <person name="Krizsan K."/>
            <person name="Almasi E."/>
            <person name="Merenyi Z."/>
            <person name="Sahu N."/>
            <person name="Viragh M."/>
            <person name="Koszo T."/>
            <person name="Mondo S."/>
            <person name="Kiss B."/>
            <person name="Balint B."/>
            <person name="Kues U."/>
            <person name="Barry K."/>
            <person name="Hegedus J.C."/>
            <person name="Henrissat B."/>
            <person name="Johnson J."/>
            <person name="Lipzen A."/>
            <person name="Ohm R."/>
            <person name="Nagy I."/>
            <person name="Pangilinan J."/>
            <person name="Yan J."/>
            <person name="Xiong Y."/>
            <person name="Grigoriev I.V."/>
            <person name="Hibbett D.S."/>
            <person name="Nagy L.G."/>
        </authorList>
    </citation>
    <scope>NUCLEOTIDE SEQUENCE [LARGE SCALE GENOMIC DNA]</scope>
    <source>
        <strain evidence="3 4">SZMC22713</strain>
    </source>
</reference>
<dbReference type="Gene3D" id="3.30.160.20">
    <property type="match status" value="1"/>
</dbReference>
<feature type="non-terminal residue" evidence="3">
    <location>
        <position position="1"/>
    </location>
</feature>
<evidence type="ECO:0000313" key="3">
    <source>
        <dbReference type="EMBL" id="TDL24372.1"/>
    </source>
</evidence>
<organism evidence="3 4">
    <name type="scientific">Rickenella mellea</name>
    <dbReference type="NCBI Taxonomy" id="50990"/>
    <lineage>
        <taxon>Eukaryota</taxon>
        <taxon>Fungi</taxon>
        <taxon>Dikarya</taxon>
        <taxon>Basidiomycota</taxon>
        <taxon>Agaricomycotina</taxon>
        <taxon>Agaricomycetes</taxon>
        <taxon>Hymenochaetales</taxon>
        <taxon>Rickenellaceae</taxon>
        <taxon>Rickenella</taxon>
    </lineage>
</organism>
<dbReference type="Pfam" id="PF00035">
    <property type="entry name" value="dsrm"/>
    <property type="match status" value="1"/>
</dbReference>
<feature type="domain" description="DRBM" evidence="2">
    <location>
        <begin position="1"/>
        <end position="30"/>
    </location>
</feature>
<accession>A0A4Y7QBC3</accession>
<dbReference type="VEuPathDB" id="FungiDB:BD410DRAFT_786490"/>
<keyword evidence="4" id="KW-1185">Reference proteome</keyword>
<dbReference type="Proteomes" id="UP000294933">
    <property type="component" value="Unassembled WGS sequence"/>
</dbReference>